<sequence>MTTTRRGISADQLLAGPRGRRMLLDFAQEFGREADVADRHPLGSAAFDASYRLAKLAGRSVTRFGWPPVDPEEIPSAMPADVAAALETSPLSTPTPQLLRSCLASSVDAAMYWQGPDGDDLLCADPAVREALRRVADRLCAAPGSAWLAGGFEPGRQVILDWQEAQDPPPRPAVAVLATWRDAVSEEEAVARRERPADPAANWTGEWWSTPPHGLPVTCGELFDATPSGLWFVEDALGWDRATARHVALPLDARVLEIDGPGDWASLCRAYPFEVTALRRHDWYRATGGVLEPGWAGRWLVPDWAAVAEHYDAVHLSYAGYLSAAGRAIPVEGAVPGDPACSLIAGWNPDATYWLTDLTDIDGEAVPWRRVEDDDGDQGWV</sequence>
<accession>A0ABX8SEU0</accession>
<name>A0ABX8SEU0_9ACTN</name>
<evidence type="ECO:0000256" key="1">
    <source>
        <dbReference type="SAM" id="MobiDB-lite"/>
    </source>
</evidence>
<evidence type="ECO:0000313" key="2">
    <source>
        <dbReference type="EMBL" id="QXT61932.1"/>
    </source>
</evidence>
<gene>
    <name evidence="2" type="ORF">KDB89_09030</name>
</gene>
<dbReference type="Proteomes" id="UP000824504">
    <property type="component" value="Chromosome"/>
</dbReference>
<reference evidence="2 3" key="1">
    <citation type="submission" date="2021-07" db="EMBL/GenBank/DDBJ databases">
        <title>complete genome sequencing of Tessaracoccus sp.J1M15.</title>
        <authorList>
            <person name="Bae J.-W."/>
            <person name="Kim D.-y."/>
        </authorList>
    </citation>
    <scope>NUCLEOTIDE SEQUENCE [LARGE SCALE GENOMIC DNA]</scope>
    <source>
        <strain evidence="2 3">J1M15</strain>
    </source>
</reference>
<dbReference type="EMBL" id="CP079216">
    <property type="protein sequence ID" value="QXT61932.1"/>
    <property type="molecule type" value="Genomic_DNA"/>
</dbReference>
<keyword evidence="3" id="KW-1185">Reference proteome</keyword>
<evidence type="ECO:0000313" key="3">
    <source>
        <dbReference type="Proteomes" id="UP000824504"/>
    </source>
</evidence>
<feature type="region of interest" description="Disordered" evidence="1">
    <location>
        <begin position="188"/>
        <end position="207"/>
    </location>
</feature>
<dbReference type="RefSeq" id="WP_219080339.1">
    <property type="nucleotide sequence ID" value="NZ_CP079216.1"/>
</dbReference>
<organism evidence="2 3">
    <name type="scientific">Tessaracoccus palaemonis</name>
    <dbReference type="NCBI Taxonomy" id="2829499"/>
    <lineage>
        <taxon>Bacteria</taxon>
        <taxon>Bacillati</taxon>
        <taxon>Actinomycetota</taxon>
        <taxon>Actinomycetes</taxon>
        <taxon>Propionibacteriales</taxon>
        <taxon>Propionibacteriaceae</taxon>
        <taxon>Tessaracoccus</taxon>
    </lineage>
</organism>
<proteinExistence type="predicted"/>
<protein>
    <submittedName>
        <fullName evidence="2">Uncharacterized protein</fullName>
    </submittedName>
</protein>